<proteinExistence type="predicted"/>
<dbReference type="PANTHER" id="PTHR45903">
    <property type="entry name" value="GLUTAMATE-RICH WD REPEAT-CONTAINING PROTEIN 1"/>
    <property type="match status" value="1"/>
</dbReference>
<dbReference type="Gene3D" id="2.130.10.10">
    <property type="entry name" value="YVTN repeat-like/Quinoprotein amine dehydrogenase"/>
    <property type="match status" value="1"/>
</dbReference>
<sequence length="434" mass="48117">MRLIVIQTEGAHRMRPPFRASVVAGTQAETADANEIDESDDSDDDEEVQRNKGDASLVFRSIPHIGGVNRIRARLFADVGDSPPEPPEAYHVATFADTGKVHIFDIAPHLQSLSSSVAVPPASLAKKPQYTVTSHGKNEGFALAWGPPIGQASSSRLLSGDVQGRIFLTTLTPSSFTPTPQPFTSHTSSVEDLQWSPEELTVFASCSADQSVRIWDVRVKQKKSVLSLDKAHDADVNVMSWNTLTKYLLLTGGDEGGLKVWDLRQMKGYVPFLFCKIELRSCSASQKPTPVASFSWHQAPITSVEWHPTDDSSFLASAADDSVTLGISPSKQMMMMPMPALVRVTRLPMFQLSSCLFIKVKTTLKRHTGILKFQVWQSRRLLQASASSRQFHRMVVLLVNGIRQIVYSGLTKPFVLPPTYATPLRRTFVKWYRH</sequence>
<evidence type="ECO:0000313" key="4">
    <source>
        <dbReference type="Proteomes" id="UP000775213"/>
    </source>
</evidence>
<dbReference type="InterPro" id="IPR051972">
    <property type="entry name" value="Glutamate-rich_WD_repeat"/>
</dbReference>
<name>A0AAV7FPZ0_DENCH</name>
<gene>
    <name evidence="3" type="ORF">IEQ34_025509</name>
</gene>
<dbReference type="SUPFAM" id="SSF50978">
    <property type="entry name" value="WD40 repeat-like"/>
    <property type="match status" value="1"/>
</dbReference>
<dbReference type="InterPro" id="IPR015943">
    <property type="entry name" value="WD40/YVTN_repeat-like_dom_sf"/>
</dbReference>
<comment type="caution">
    <text evidence="3">The sequence shown here is derived from an EMBL/GenBank/DDBJ whole genome shotgun (WGS) entry which is preliminary data.</text>
</comment>
<organism evidence="3 4">
    <name type="scientific">Dendrobium chrysotoxum</name>
    <name type="common">Orchid</name>
    <dbReference type="NCBI Taxonomy" id="161865"/>
    <lineage>
        <taxon>Eukaryota</taxon>
        <taxon>Viridiplantae</taxon>
        <taxon>Streptophyta</taxon>
        <taxon>Embryophyta</taxon>
        <taxon>Tracheophyta</taxon>
        <taxon>Spermatophyta</taxon>
        <taxon>Magnoliopsida</taxon>
        <taxon>Liliopsida</taxon>
        <taxon>Asparagales</taxon>
        <taxon>Orchidaceae</taxon>
        <taxon>Epidendroideae</taxon>
        <taxon>Malaxideae</taxon>
        <taxon>Dendrobiinae</taxon>
        <taxon>Dendrobium</taxon>
    </lineage>
</organism>
<dbReference type="GO" id="GO:0005730">
    <property type="term" value="C:nucleolus"/>
    <property type="evidence" value="ECO:0007669"/>
    <property type="project" value="TreeGrafter"/>
</dbReference>
<dbReference type="Pfam" id="PF00400">
    <property type="entry name" value="WD40"/>
    <property type="match status" value="3"/>
</dbReference>
<dbReference type="PROSITE" id="PS50082">
    <property type="entry name" value="WD_REPEATS_2"/>
    <property type="match status" value="2"/>
</dbReference>
<dbReference type="SMART" id="SM00320">
    <property type="entry name" value="WD40"/>
    <property type="match status" value="3"/>
</dbReference>
<dbReference type="PROSITE" id="PS50294">
    <property type="entry name" value="WD_REPEATS_REGION"/>
    <property type="match status" value="1"/>
</dbReference>
<feature type="repeat" description="WD" evidence="1">
    <location>
        <begin position="229"/>
        <end position="264"/>
    </location>
</feature>
<evidence type="ECO:0000256" key="2">
    <source>
        <dbReference type="SAM" id="MobiDB-lite"/>
    </source>
</evidence>
<dbReference type="InterPro" id="IPR036322">
    <property type="entry name" value="WD40_repeat_dom_sf"/>
</dbReference>
<feature type="region of interest" description="Disordered" evidence="2">
    <location>
        <begin position="28"/>
        <end position="53"/>
    </location>
</feature>
<dbReference type="Proteomes" id="UP000775213">
    <property type="component" value="Unassembled WGS sequence"/>
</dbReference>
<keyword evidence="4" id="KW-1185">Reference proteome</keyword>
<reference evidence="3 4" key="1">
    <citation type="journal article" date="2021" name="Hortic Res">
        <title>Chromosome-scale assembly of the Dendrobium chrysotoxum genome enhances the understanding of orchid evolution.</title>
        <authorList>
            <person name="Zhang Y."/>
            <person name="Zhang G.Q."/>
            <person name="Zhang D."/>
            <person name="Liu X.D."/>
            <person name="Xu X.Y."/>
            <person name="Sun W.H."/>
            <person name="Yu X."/>
            <person name="Zhu X."/>
            <person name="Wang Z.W."/>
            <person name="Zhao X."/>
            <person name="Zhong W.Y."/>
            <person name="Chen H."/>
            <person name="Yin W.L."/>
            <person name="Huang T."/>
            <person name="Niu S.C."/>
            <person name="Liu Z.J."/>
        </authorList>
    </citation>
    <scope>NUCLEOTIDE SEQUENCE [LARGE SCALE GENOMIC DNA]</scope>
    <source>
        <strain evidence="3">Lindl</strain>
    </source>
</reference>
<dbReference type="AlphaFoldDB" id="A0AAV7FPZ0"/>
<evidence type="ECO:0000256" key="1">
    <source>
        <dbReference type="PROSITE-ProRule" id="PRU00221"/>
    </source>
</evidence>
<dbReference type="InterPro" id="IPR001680">
    <property type="entry name" value="WD40_rpt"/>
</dbReference>
<protein>
    <submittedName>
        <fullName evidence="3">Uncharacterized protein</fullName>
    </submittedName>
</protein>
<feature type="repeat" description="WD" evidence="1">
    <location>
        <begin position="183"/>
        <end position="225"/>
    </location>
</feature>
<keyword evidence="1" id="KW-0853">WD repeat</keyword>
<feature type="compositionally biased region" description="Acidic residues" evidence="2">
    <location>
        <begin position="32"/>
        <end position="47"/>
    </location>
</feature>
<dbReference type="EMBL" id="JAGFBR010000379">
    <property type="protein sequence ID" value="KAH0445402.1"/>
    <property type="molecule type" value="Genomic_DNA"/>
</dbReference>
<accession>A0AAV7FPZ0</accession>
<dbReference type="PANTHER" id="PTHR45903:SF1">
    <property type="entry name" value="GLUTAMATE-RICH WD REPEAT-CONTAINING PROTEIN 1"/>
    <property type="match status" value="1"/>
</dbReference>
<evidence type="ECO:0000313" key="3">
    <source>
        <dbReference type="EMBL" id="KAH0445402.1"/>
    </source>
</evidence>
<dbReference type="GO" id="GO:0042254">
    <property type="term" value="P:ribosome biogenesis"/>
    <property type="evidence" value="ECO:0007669"/>
    <property type="project" value="TreeGrafter"/>
</dbReference>